<proteinExistence type="inferred from homology"/>
<feature type="binding site" evidence="7">
    <location>
        <position position="243"/>
    </location>
    <ligand>
        <name>L-aspartate</name>
        <dbReference type="ChEBI" id="CHEBI:29991"/>
    </ligand>
</feature>
<dbReference type="PANTHER" id="PTHR45753:SF6">
    <property type="entry name" value="ASPARTATE CARBAMOYLTRANSFERASE"/>
    <property type="match status" value="1"/>
</dbReference>
<protein>
    <recommendedName>
        <fullName evidence="7">Aspartate carbamoyltransferase</fullName>
        <ecNumber evidence="7">2.1.3.2</ecNumber>
    </recommendedName>
    <alternativeName>
        <fullName evidence="7">Aspartate transcarbamylase</fullName>
        <shortName evidence="7">ATCase</shortName>
    </alternativeName>
</protein>
<feature type="domain" description="Aspartate/ornithine carbamoyltransferase carbamoyl-P binding" evidence="9">
    <location>
        <begin position="28"/>
        <end position="171"/>
    </location>
</feature>
<dbReference type="EMBL" id="CABFNH010000031">
    <property type="protein sequence ID" value="VTZ93048.1"/>
    <property type="molecule type" value="Genomic_DNA"/>
</dbReference>
<organism evidence="10 11">
    <name type="scientific">Limosilactobacillus mucosae</name>
    <name type="common">Lactobacillus mucosae</name>
    <dbReference type="NCBI Taxonomy" id="97478"/>
    <lineage>
        <taxon>Bacteria</taxon>
        <taxon>Bacillati</taxon>
        <taxon>Bacillota</taxon>
        <taxon>Bacilli</taxon>
        <taxon>Lactobacillales</taxon>
        <taxon>Lactobacillaceae</taxon>
        <taxon>Limosilactobacillus</taxon>
    </lineage>
</organism>
<dbReference type="GO" id="GO:0016597">
    <property type="term" value="F:amino acid binding"/>
    <property type="evidence" value="ECO:0007669"/>
    <property type="project" value="InterPro"/>
</dbReference>
<feature type="binding site" evidence="7">
    <location>
        <position position="158"/>
    </location>
    <ligand>
        <name>carbamoyl phosphate</name>
        <dbReference type="ChEBI" id="CHEBI:58228"/>
    </ligand>
</feature>
<dbReference type="InterPro" id="IPR036901">
    <property type="entry name" value="Asp/Orn_carbamoylTrfase_sf"/>
</dbReference>
<dbReference type="HAMAP" id="MF_00001">
    <property type="entry name" value="Asp_carb_tr"/>
    <property type="match status" value="1"/>
</dbReference>
<dbReference type="PRINTS" id="PR00101">
    <property type="entry name" value="ATCASE"/>
</dbReference>
<gene>
    <name evidence="7 10" type="primary">pyrB</name>
    <name evidence="10" type="ORF">LMUP508_01851</name>
</gene>
<dbReference type="InterPro" id="IPR006132">
    <property type="entry name" value="Asp/Orn_carbamoyltranf_P-bd"/>
</dbReference>
<evidence type="ECO:0000256" key="3">
    <source>
        <dbReference type="ARBA" id="ARBA00022679"/>
    </source>
</evidence>
<evidence type="ECO:0000256" key="5">
    <source>
        <dbReference type="ARBA" id="ARBA00043884"/>
    </source>
</evidence>
<evidence type="ECO:0000313" key="10">
    <source>
        <dbReference type="EMBL" id="VTZ93048.1"/>
    </source>
</evidence>
<comment type="similarity">
    <text evidence="2 7">Belongs to the aspartate/ornithine carbamoyltransferase superfamily. ATCase family.</text>
</comment>
<comment type="catalytic activity">
    <reaction evidence="6 7">
        <text>carbamoyl phosphate + L-aspartate = N-carbamoyl-L-aspartate + phosphate + H(+)</text>
        <dbReference type="Rhea" id="RHEA:20013"/>
        <dbReference type="ChEBI" id="CHEBI:15378"/>
        <dbReference type="ChEBI" id="CHEBI:29991"/>
        <dbReference type="ChEBI" id="CHEBI:32814"/>
        <dbReference type="ChEBI" id="CHEBI:43474"/>
        <dbReference type="ChEBI" id="CHEBI:58228"/>
        <dbReference type="EC" id="2.1.3.2"/>
    </reaction>
</comment>
<dbReference type="InterPro" id="IPR006130">
    <property type="entry name" value="Asp/Orn_carbamoylTrfase"/>
</dbReference>
<dbReference type="GO" id="GO:0004070">
    <property type="term" value="F:aspartate carbamoyltransferase activity"/>
    <property type="evidence" value="ECO:0007669"/>
    <property type="project" value="UniProtKB-UniRule"/>
</dbReference>
<evidence type="ECO:0000259" key="8">
    <source>
        <dbReference type="Pfam" id="PF00185"/>
    </source>
</evidence>
<reference evidence="10 11" key="1">
    <citation type="submission" date="2019-06" db="EMBL/GenBank/DDBJ databases">
        <authorList>
            <person name="Rodrigo-Torres L."/>
            <person name="Arahal R. D."/>
            <person name="Lucena T."/>
        </authorList>
    </citation>
    <scope>NUCLEOTIDE SEQUENCE [LARGE SCALE GENOMIC DNA]</scope>
    <source>
        <strain evidence="10 11">INIA P508</strain>
    </source>
</reference>
<accession>A0A508YSE9</accession>
<keyword evidence="3 7" id="KW-0808">Transferase</keyword>
<feature type="binding site" evidence="7">
    <location>
        <position position="125"/>
    </location>
    <ligand>
        <name>carbamoyl phosphate</name>
        <dbReference type="ChEBI" id="CHEBI:58228"/>
    </ligand>
</feature>
<dbReference type="InterPro" id="IPR006131">
    <property type="entry name" value="Asp_carbamoyltransf_Asp/Orn-bd"/>
</dbReference>
<name>A0A508YSE9_LIMMU</name>
<dbReference type="GO" id="GO:0044205">
    <property type="term" value="P:'de novo' UMP biosynthetic process"/>
    <property type="evidence" value="ECO:0007669"/>
    <property type="project" value="UniProtKB-UniRule"/>
</dbReference>
<keyword evidence="4 7" id="KW-0665">Pyrimidine biosynthesis</keyword>
<comment type="subunit">
    <text evidence="7">Heterododecamer (2C3:3R2) of six catalytic PyrB chains organized as two trimers (C3), and six regulatory PyrI chains organized as three dimers (R2).</text>
</comment>
<dbReference type="GO" id="GO:0006207">
    <property type="term" value="P:'de novo' pyrimidine nucleobase biosynthetic process"/>
    <property type="evidence" value="ECO:0007669"/>
    <property type="project" value="InterPro"/>
</dbReference>
<feature type="domain" description="Aspartate/ornithine carbamoyltransferase Asp/Orn-binding" evidence="8">
    <location>
        <begin position="177"/>
        <end position="324"/>
    </location>
</feature>
<evidence type="ECO:0000256" key="1">
    <source>
        <dbReference type="ARBA" id="ARBA00004852"/>
    </source>
</evidence>
<dbReference type="PROSITE" id="PS00097">
    <property type="entry name" value="CARBAMOYLTRANSFERASE"/>
    <property type="match status" value="1"/>
</dbReference>
<feature type="binding site" evidence="7">
    <location>
        <position position="288"/>
    </location>
    <ligand>
        <name>carbamoyl phosphate</name>
        <dbReference type="ChEBI" id="CHEBI:58228"/>
    </ligand>
</feature>
<comment type="pathway">
    <text evidence="1 7">Pyrimidine metabolism; UMP biosynthesis via de novo pathway; (S)-dihydroorotate from bicarbonate: step 2/3.</text>
</comment>
<feature type="binding site" evidence="7">
    <location>
        <position position="191"/>
    </location>
    <ligand>
        <name>L-aspartate</name>
        <dbReference type="ChEBI" id="CHEBI:29991"/>
    </ligand>
</feature>
<feature type="binding site" evidence="7">
    <location>
        <position position="161"/>
    </location>
    <ligand>
        <name>carbamoyl phosphate</name>
        <dbReference type="ChEBI" id="CHEBI:58228"/>
    </ligand>
</feature>
<evidence type="ECO:0000313" key="11">
    <source>
        <dbReference type="Proteomes" id="UP000365705"/>
    </source>
</evidence>
<feature type="binding site" evidence="7">
    <location>
        <position position="103"/>
    </location>
    <ligand>
        <name>L-aspartate</name>
        <dbReference type="ChEBI" id="CHEBI:29991"/>
    </ligand>
</feature>
<evidence type="ECO:0000256" key="2">
    <source>
        <dbReference type="ARBA" id="ARBA00008896"/>
    </source>
</evidence>
<evidence type="ECO:0000256" key="7">
    <source>
        <dbReference type="HAMAP-Rule" id="MF_00001"/>
    </source>
</evidence>
<dbReference type="AlphaFoldDB" id="A0A508YSE9"/>
<dbReference type="GO" id="GO:0005829">
    <property type="term" value="C:cytosol"/>
    <property type="evidence" value="ECO:0007669"/>
    <property type="project" value="TreeGrafter"/>
</dbReference>
<evidence type="ECO:0000256" key="6">
    <source>
        <dbReference type="ARBA" id="ARBA00048859"/>
    </source>
</evidence>
<dbReference type="InterPro" id="IPR002082">
    <property type="entry name" value="Asp_carbamoyltransf"/>
</dbReference>
<dbReference type="NCBIfam" id="TIGR00670">
    <property type="entry name" value="asp_carb_tr"/>
    <property type="match status" value="1"/>
</dbReference>
<dbReference type="SUPFAM" id="SSF53671">
    <property type="entry name" value="Aspartate/ornithine carbamoyltransferase"/>
    <property type="match status" value="1"/>
</dbReference>
<dbReference type="PRINTS" id="PR00100">
    <property type="entry name" value="AOTCASE"/>
</dbReference>
<dbReference type="UniPathway" id="UPA00070">
    <property type="reaction ID" value="UER00116"/>
</dbReference>
<feature type="binding site" evidence="7">
    <location>
        <position position="76"/>
    </location>
    <ligand>
        <name>carbamoyl phosphate</name>
        <dbReference type="ChEBI" id="CHEBI:58228"/>
    </ligand>
</feature>
<dbReference type="Pfam" id="PF02729">
    <property type="entry name" value="OTCace_N"/>
    <property type="match status" value="1"/>
</dbReference>
<dbReference type="Pfam" id="PF00185">
    <property type="entry name" value="OTCace"/>
    <property type="match status" value="1"/>
</dbReference>
<dbReference type="NCBIfam" id="NF002032">
    <property type="entry name" value="PRK00856.1"/>
    <property type="match status" value="1"/>
</dbReference>
<sequence>MSVQTVTREFKEGFFQMLEPMNLVRLENFVSVEDLSADEVNALIARAEYFKRGGAVPKLNKPVYVVNGFFENSTRTHTSFAVAERKLGLTEIPFDPTHSSVKKGETLYDTMLTMTALGIDLAVIRHSENNYYQPLIDTKEGEQANIGIVNAGDGSGQHPSQCLLDVMTIHEQFGTFKGLKIAIIGDISHSRVARSNAQLLNKLGAEVYFSGPEYWFNEDFTQYGQYKPVDELVGEMDAIMLLRVQHERLSNDDAHEKDFSKEAYHEKYGMNQDRYNKMKDNAIIMHPGPINRGVELASELVEAPKSVFFRQMQNGVFMRMAMIEAVLRGRKLGGLE</sequence>
<dbReference type="GO" id="GO:0006520">
    <property type="term" value="P:amino acid metabolic process"/>
    <property type="evidence" value="ECO:0007669"/>
    <property type="project" value="InterPro"/>
</dbReference>
<feature type="binding site" evidence="7">
    <location>
        <position position="75"/>
    </location>
    <ligand>
        <name>carbamoyl phosphate</name>
        <dbReference type="ChEBI" id="CHEBI:58228"/>
    </ligand>
</feature>
<feature type="binding site" evidence="7">
    <location>
        <position position="289"/>
    </location>
    <ligand>
        <name>carbamoyl phosphate</name>
        <dbReference type="ChEBI" id="CHEBI:58228"/>
    </ligand>
</feature>
<evidence type="ECO:0000256" key="4">
    <source>
        <dbReference type="ARBA" id="ARBA00022975"/>
    </source>
</evidence>
<dbReference type="FunFam" id="3.40.50.1370:FF:000011">
    <property type="entry name" value="Aspartate carbamoyltransferase"/>
    <property type="match status" value="1"/>
</dbReference>
<dbReference type="Gene3D" id="3.40.50.1370">
    <property type="entry name" value="Aspartate/ornithine carbamoyltransferase"/>
    <property type="match status" value="2"/>
</dbReference>
<dbReference type="Proteomes" id="UP000365705">
    <property type="component" value="Unassembled WGS sequence"/>
</dbReference>
<dbReference type="PANTHER" id="PTHR45753">
    <property type="entry name" value="ORNITHINE CARBAMOYLTRANSFERASE, MITOCHONDRIAL"/>
    <property type="match status" value="1"/>
</dbReference>
<comment type="function">
    <text evidence="5 7">Catalyzes the condensation of carbamoyl phosphate and aspartate to form carbamoyl aspartate and inorganic phosphate, the committed step in the de novo pyrimidine nucleotide biosynthesis pathway.</text>
</comment>
<evidence type="ECO:0000259" key="9">
    <source>
        <dbReference type="Pfam" id="PF02729"/>
    </source>
</evidence>
<dbReference type="EC" id="2.1.3.2" evidence="7"/>